<dbReference type="Pfam" id="PF13715">
    <property type="entry name" value="CarbopepD_reg_2"/>
    <property type="match status" value="1"/>
</dbReference>
<dbReference type="Gene3D" id="2.60.40.1120">
    <property type="entry name" value="Carboxypeptidase-like, regulatory domain"/>
    <property type="match status" value="1"/>
</dbReference>
<dbReference type="InterPro" id="IPR008969">
    <property type="entry name" value="CarboxyPept-like_regulatory"/>
</dbReference>
<sequence>MFCFLVILLGTGISAQTTITGKVSDSQGEGLIGANIYLEGTYDGTSSSTSGSFELLTDESGKHILHIEYIGFESFETKLELDGSSLQIPEIKLKEAFNELNAATITAGTFEAGDKKKSISLSPIDMVTTAGSQGDVYGALKSLPGTTTVGESGKLFVKGGHSRESKTYIDGTLVYVPYSSTSPNNSVRGRFSPFMFSGTMFSTGGYSAEYGQALSSILSLQTNTLE</sequence>
<proteinExistence type="predicted"/>
<name>X0YUE9_9ZZZZ</name>
<dbReference type="SUPFAM" id="SSF56935">
    <property type="entry name" value="Porins"/>
    <property type="match status" value="1"/>
</dbReference>
<dbReference type="SUPFAM" id="SSF49464">
    <property type="entry name" value="Carboxypeptidase regulatory domain-like"/>
    <property type="match status" value="1"/>
</dbReference>
<gene>
    <name evidence="1" type="ORF">S01H4_19914</name>
</gene>
<dbReference type="AlphaFoldDB" id="X0YUE9"/>
<reference evidence="1" key="1">
    <citation type="journal article" date="2014" name="Front. Microbiol.">
        <title>High frequency of phylogenetically diverse reductive dehalogenase-homologous genes in deep subseafloor sedimentary metagenomes.</title>
        <authorList>
            <person name="Kawai M."/>
            <person name="Futagami T."/>
            <person name="Toyoda A."/>
            <person name="Takaki Y."/>
            <person name="Nishi S."/>
            <person name="Hori S."/>
            <person name="Arai W."/>
            <person name="Tsubouchi T."/>
            <person name="Morono Y."/>
            <person name="Uchiyama I."/>
            <person name="Ito T."/>
            <person name="Fujiyama A."/>
            <person name="Inagaki F."/>
            <person name="Takami H."/>
        </authorList>
    </citation>
    <scope>NUCLEOTIDE SEQUENCE</scope>
    <source>
        <strain evidence="1">Expedition CK06-06</strain>
    </source>
</reference>
<organism evidence="1">
    <name type="scientific">marine sediment metagenome</name>
    <dbReference type="NCBI Taxonomy" id="412755"/>
    <lineage>
        <taxon>unclassified sequences</taxon>
        <taxon>metagenomes</taxon>
        <taxon>ecological metagenomes</taxon>
    </lineage>
</organism>
<evidence type="ECO:0000313" key="1">
    <source>
        <dbReference type="EMBL" id="GAG59880.1"/>
    </source>
</evidence>
<dbReference type="EMBL" id="BART01008915">
    <property type="protein sequence ID" value="GAG59880.1"/>
    <property type="molecule type" value="Genomic_DNA"/>
</dbReference>
<evidence type="ECO:0008006" key="2">
    <source>
        <dbReference type="Google" id="ProtNLM"/>
    </source>
</evidence>
<protein>
    <recommendedName>
        <fullName evidence="2">TonB-dependent receptor plug domain-containing protein</fullName>
    </recommendedName>
</protein>
<feature type="non-terminal residue" evidence="1">
    <location>
        <position position="226"/>
    </location>
</feature>
<comment type="caution">
    <text evidence="1">The sequence shown here is derived from an EMBL/GenBank/DDBJ whole genome shotgun (WGS) entry which is preliminary data.</text>
</comment>
<accession>X0YUE9</accession>